<organism evidence="1 2">
    <name type="scientific">Panagrolaimus sp. PS1159</name>
    <dbReference type="NCBI Taxonomy" id="55785"/>
    <lineage>
        <taxon>Eukaryota</taxon>
        <taxon>Metazoa</taxon>
        <taxon>Ecdysozoa</taxon>
        <taxon>Nematoda</taxon>
        <taxon>Chromadorea</taxon>
        <taxon>Rhabditida</taxon>
        <taxon>Tylenchina</taxon>
        <taxon>Panagrolaimomorpha</taxon>
        <taxon>Panagrolaimoidea</taxon>
        <taxon>Panagrolaimidae</taxon>
        <taxon>Panagrolaimus</taxon>
    </lineage>
</organism>
<dbReference type="WBParaSite" id="PS1159_v2.g24674.t1">
    <property type="protein sequence ID" value="PS1159_v2.g24674.t1"/>
    <property type="gene ID" value="PS1159_v2.g24674"/>
</dbReference>
<proteinExistence type="predicted"/>
<reference evidence="2" key="1">
    <citation type="submission" date="2022-11" db="UniProtKB">
        <authorList>
            <consortium name="WormBaseParasite"/>
        </authorList>
    </citation>
    <scope>IDENTIFICATION</scope>
</reference>
<name>A0AC35G8K5_9BILA</name>
<accession>A0AC35G8K5</accession>
<evidence type="ECO:0000313" key="2">
    <source>
        <dbReference type="WBParaSite" id="PS1159_v2.g24674.t1"/>
    </source>
</evidence>
<sequence>MNFISLRSAIVDILFYRNELRDWRKPDNSEVASQSEEGRATVHILKEAEPSCRFRIYALRVSDNVELVNQLLYENFHYKVATPVFHQWKNEEKQVIGLNFLNPEDATVFSQSIKRIIENLNVPQYQQVNNNVSNGVYQDPQAYYQQSSNHKDTDQESIGSGHSALTNYRQQQKSSYSSLQNGQPGALNQQQQRRCSQGSSGSSGTPSSSTIYATAQPVNGNGHGPTTNGHHSTSNGIPVIKAPVPPPAPPPPPSQLNLSTGSNNSSGSSNIAQVSKNAPPAPPPPPPSGLSFADQLKNPTLRKTSAPVNKAPSDNNSQTQSQQQQQQPKLSTSNAPNLMNELQQRLNTIKIGVSTASSGMGISSDNNTSDSGATIVATKKPGETPSAPKPWAKPNGNVAGITSISNGTLDSPKGQRKIINSNSVESSNVTVADLEQFKQDILTEVNKTKQEVSEIRQEIAKVVKMQQEMFEAIRASLQRNEIIFLEFIKNYAFFFVASCSPLLSQLITFIRDFFS</sequence>
<dbReference type="Proteomes" id="UP000887580">
    <property type="component" value="Unplaced"/>
</dbReference>
<evidence type="ECO:0000313" key="1">
    <source>
        <dbReference type="Proteomes" id="UP000887580"/>
    </source>
</evidence>
<protein>
    <submittedName>
        <fullName evidence="2">WH1 domain-containing protein</fullName>
    </submittedName>
</protein>